<feature type="domain" description="HTH luxR-type" evidence="1">
    <location>
        <begin position="674"/>
        <end position="739"/>
    </location>
</feature>
<dbReference type="Gene3D" id="3.40.50.300">
    <property type="entry name" value="P-loop containing nucleotide triphosphate hydrolases"/>
    <property type="match status" value="1"/>
</dbReference>
<protein>
    <submittedName>
        <fullName evidence="2">LuxR C-terminal-related transcriptional regulator</fullName>
    </submittedName>
</protein>
<comment type="caution">
    <text evidence="2">The sequence shown here is derived from an EMBL/GenBank/DDBJ whole genome shotgun (WGS) entry which is preliminary data.</text>
</comment>
<proteinExistence type="predicted"/>
<dbReference type="PROSITE" id="PS50043">
    <property type="entry name" value="HTH_LUXR_2"/>
    <property type="match status" value="1"/>
</dbReference>
<dbReference type="Pfam" id="PF00196">
    <property type="entry name" value="GerE"/>
    <property type="match status" value="1"/>
</dbReference>
<keyword evidence="4" id="KW-1185">Reference proteome</keyword>
<evidence type="ECO:0000259" key="1">
    <source>
        <dbReference type="PROSITE" id="PS50043"/>
    </source>
</evidence>
<evidence type="ECO:0000313" key="4">
    <source>
        <dbReference type="Proteomes" id="UP001272987"/>
    </source>
</evidence>
<dbReference type="PRINTS" id="PR00364">
    <property type="entry name" value="DISEASERSIST"/>
</dbReference>
<dbReference type="SUPFAM" id="SSF48452">
    <property type="entry name" value="TPR-like"/>
    <property type="match status" value="1"/>
</dbReference>
<dbReference type="EMBL" id="JARAWP010000048">
    <property type="protein sequence ID" value="MDX3025511.1"/>
    <property type="molecule type" value="Genomic_DNA"/>
</dbReference>
<dbReference type="PRINTS" id="PR00038">
    <property type="entry name" value="HTHLUXR"/>
</dbReference>
<dbReference type="InterPro" id="IPR000792">
    <property type="entry name" value="Tscrpt_reg_LuxR_C"/>
</dbReference>
<dbReference type="SUPFAM" id="SSF52540">
    <property type="entry name" value="P-loop containing nucleoside triphosphate hydrolases"/>
    <property type="match status" value="1"/>
</dbReference>
<dbReference type="Gene3D" id="1.25.40.10">
    <property type="entry name" value="Tetratricopeptide repeat domain"/>
    <property type="match status" value="1"/>
</dbReference>
<dbReference type="GO" id="GO:0016887">
    <property type="term" value="F:ATP hydrolysis activity"/>
    <property type="evidence" value="ECO:0007669"/>
    <property type="project" value="InterPro"/>
</dbReference>
<dbReference type="InterPro" id="IPR016032">
    <property type="entry name" value="Sig_transdc_resp-reg_C-effctor"/>
</dbReference>
<dbReference type="Gene3D" id="1.10.10.10">
    <property type="entry name" value="Winged helix-like DNA-binding domain superfamily/Winged helix DNA-binding domain"/>
    <property type="match status" value="1"/>
</dbReference>
<dbReference type="GO" id="GO:0006355">
    <property type="term" value="P:regulation of DNA-templated transcription"/>
    <property type="evidence" value="ECO:0007669"/>
    <property type="project" value="InterPro"/>
</dbReference>
<reference evidence="2 4" key="1">
    <citation type="journal article" date="2023" name="Microb. Genom.">
        <title>Mesoterricola silvestris gen. nov., sp. nov., Mesoterricola sediminis sp. nov., Geothrix oryzae sp. nov., Geothrix edaphica sp. nov., Geothrix rubra sp. nov., and Geothrix limicola sp. nov., six novel members of Acidobacteriota isolated from soils.</title>
        <authorList>
            <person name="Weisberg A.J."/>
            <person name="Pearce E."/>
            <person name="Kramer C.G."/>
            <person name="Chang J.H."/>
            <person name="Clarke C.R."/>
        </authorList>
    </citation>
    <scope>NUCLEOTIDE SEQUENCE</scope>
    <source>
        <strain evidence="3 4">NB05-1H</strain>
        <strain evidence="2">NRRL_B-16521</strain>
    </source>
</reference>
<dbReference type="CDD" id="cd06170">
    <property type="entry name" value="LuxR_C_like"/>
    <property type="match status" value="1"/>
</dbReference>
<dbReference type="InterPro" id="IPR049945">
    <property type="entry name" value="AAA_22"/>
</dbReference>
<dbReference type="InterPro" id="IPR027417">
    <property type="entry name" value="P-loop_NTPase"/>
</dbReference>
<dbReference type="InterPro" id="IPR011990">
    <property type="entry name" value="TPR-like_helical_dom_sf"/>
</dbReference>
<dbReference type="PANTHER" id="PTHR47691">
    <property type="entry name" value="REGULATOR-RELATED"/>
    <property type="match status" value="1"/>
</dbReference>
<evidence type="ECO:0000313" key="5">
    <source>
        <dbReference type="Proteomes" id="UP001282288"/>
    </source>
</evidence>
<dbReference type="GO" id="GO:0003677">
    <property type="term" value="F:DNA binding"/>
    <property type="evidence" value="ECO:0007669"/>
    <property type="project" value="InterPro"/>
</dbReference>
<dbReference type="SMART" id="SM00421">
    <property type="entry name" value="HTH_LUXR"/>
    <property type="match status" value="1"/>
</dbReference>
<evidence type="ECO:0000313" key="3">
    <source>
        <dbReference type="EMBL" id="MDX3025511.1"/>
    </source>
</evidence>
<dbReference type="InterPro" id="IPR036388">
    <property type="entry name" value="WH-like_DNA-bd_sf"/>
</dbReference>
<dbReference type="RefSeq" id="WP_010357871.1">
    <property type="nucleotide sequence ID" value="NZ_BCMK01000057.1"/>
</dbReference>
<dbReference type="EMBL" id="JARAWC010000050">
    <property type="protein sequence ID" value="MDX2966027.1"/>
    <property type="molecule type" value="Genomic_DNA"/>
</dbReference>
<gene>
    <name evidence="2" type="ORF">PV399_40925</name>
    <name evidence="3" type="ORF">PV666_47775</name>
</gene>
<evidence type="ECO:0000313" key="2">
    <source>
        <dbReference type="EMBL" id="MDX2966027.1"/>
    </source>
</evidence>
<dbReference type="InterPro" id="IPR019734">
    <property type="entry name" value="TPR_rpt"/>
</dbReference>
<dbReference type="Proteomes" id="UP001282288">
    <property type="component" value="Unassembled WGS sequence"/>
</dbReference>
<dbReference type="AlphaFoldDB" id="A0AAP6BJS7"/>
<dbReference type="SMART" id="SM00028">
    <property type="entry name" value="TPR"/>
    <property type="match status" value="2"/>
</dbReference>
<dbReference type="Proteomes" id="UP001272987">
    <property type="component" value="Unassembled WGS sequence"/>
</dbReference>
<accession>A0AAP6BJS7</accession>
<name>A0AAP6BJS7_9ACTN</name>
<dbReference type="SUPFAM" id="SSF46894">
    <property type="entry name" value="C-terminal effector domain of the bipartite response regulators"/>
    <property type="match status" value="1"/>
</dbReference>
<dbReference type="PANTHER" id="PTHR47691:SF3">
    <property type="entry name" value="HTH-TYPE TRANSCRIPTIONAL REGULATOR RV0890C-RELATED"/>
    <property type="match status" value="1"/>
</dbReference>
<organism evidence="2 5">
    <name type="scientific">Streptomyces acidiscabies</name>
    <dbReference type="NCBI Taxonomy" id="42234"/>
    <lineage>
        <taxon>Bacteria</taxon>
        <taxon>Bacillati</taxon>
        <taxon>Actinomycetota</taxon>
        <taxon>Actinomycetes</taxon>
        <taxon>Kitasatosporales</taxon>
        <taxon>Streptomycetaceae</taxon>
        <taxon>Streptomyces</taxon>
    </lineage>
</organism>
<dbReference type="GeneID" id="69808023"/>
<dbReference type="Pfam" id="PF13401">
    <property type="entry name" value="AAA_22"/>
    <property type="match status" value="1"/>
</dbReference>
<sequence>MTGPTPIAGNLPAPLTSFVGRRRDVAEVRRLLRTVRLVTLTGPGGVGKTRLALHVAALSRAAYPDGVWLVDLAPVRDPATVAATALAAFRLPDLGTRPALETLTYQLARHRALVVLDNCEHLPDGSAALATALLGACPGLGLLATGRRALAVPGEHVHTLAPLPADGEAVELLQDRAAAVRPGFRITDANRAQAVRLCTELDGLPLAIELAAARLRSLTLDVAVERLTDRFALLTGGCRTAPPRQHSLRGMVEWGYELCTPAEQLLWKRLAVFRDGFGPDAAEDVCSGDGITAAEVPGLLARLVAQSVVVARDGRHHLPEILRAYAYARLTEPERRDLSRRHRDFFLTLAEGLALRWYGPGQPEALARLRAEHANLRTALDHRDGDPRAGLALAAALRFHWSAGGLLGEGRRRLDRALDAAPEPTLPRARALSATAYLALLQGDHEAARQRLAEAERLGHLLHSPSVLASVQGLHGTSALLLDRPAQALAHFEEALATHHGAGESAQPLFWLFQLTIAQSRLADPRALDTGRRAVALAEAHGERHCRSYALLALGYELRARGDHEQALAHIRAALEILRDFDDFVASARALDLLAWIAAAEPSAGAHERSALLLGAASALARSVSLPAGAEFGAHHARCAEAVAAALGPEAYGAALAEGSRYDTPAQALALALREDTAPSLTRREREVAALVAQGLTNRLIAAELSLSPRTADRHVENILTKLGLRRRSQIAVWWAQRPAT</sequence>